<dbReference type="Pfam" id="PF05641">
    <property type="entry name" value="Agenet"/>
    <property type="match status" value="1"/>
</dbReference>
<protein>
    <recommendedName>
        <fullName evidence="1">Agenet-like domain-containing protein</fullName>
    </recommendedName>
</protein>
<dbReference type="AlphaFoldDB" id="A0A7J6H598"/>
<feature type="domain" description="Agenet-like" evidence="1">
    <location>
        <begin position="5"/>
        <end position="29"/>
    </location>
</feature>
<organism evidence="2 3">
    <name type="scientific">Cannabis sativa</name>
    <name type="common">Hemp</name>
    <name type="synonym">Marijuana</name>
    <dbReference type="NCBI Taxonomy" id="3483"/>
    <lineage>
        <taxon>Eukaryota</taxon>
        <taxon>Viridiplantae</taxon>
        <taxon>Streptophyta</taxon>
        <taxon>Embryophyta</taxon>
        <taxon>Tracheophyta</taxon>
        <taxon>Spermatophyta</taxon>
        <taxon>Magnoliopsida</taxon>
        <taxon>eudicotyledons</taxon>
        <taxon>Gunneridae</taxon>
        <taxon>Pentapetalae</taxon>
        <taxon>rosids</taxon>
        <taxon>fabids</taxon>
        <taxon>Rosales</taxon>
        <taxon>Cannabaceae</taxon>
        <taxon>Cannabis</taxon>
    </lineage>
</organism>
<dbReference type="InterPro" id="IPR008395">
    <property type="entry name" value="Agenet-like_dom"/>
</dbReference>
<accession>A0A7J6H598</accession>
<proteinExistence type="predicted"/>
<sequence length="116" mass="13248">MYSRGDLVEVCSKESGFVGSYHEASIVSQPLTERRRTSIPLFILMKKKAKQESLHFMVKKGDEKLNQSIGFLLLRGKLCWKCDGFCRSYITFPIEYNVQPSNAHGATQNQIILFTI</sequence>
<dbReference type="EMBL" id="JAATIQ010000063">
    <property type="protein sequence ID" value="KAF4390466.1"/>
    <property type="molecule type" value="Genomic_DNA"/>
</dbReference>
<dbReference type="Proteomes" id="UP000583929">
    <property type="component" value="Unassembled WGS sequence"/>
</dbReference>
<reference evidence="2 3" key="1">
    <citation type="journal article" date="2020" name="bioRxiv">
        <title>Sequence and annotation of 42 cannabis genomes reveals extensive copy number variation in cannabinoid synthesis and pathogen resistance genes.</title>
        <authorList>
            <person name="Mckernan K.J."/>
            <person name="Helbert Y."/>
            <person name="Kane L.T."/>
            <person name="Ebling H."/>
            <person name="Zhang L."/>
            <person name="Liu B."/>
            <person name="Eaton Z."/>
            <person name="Mclaughlin S."/>
            <person name="Kingan S."/>
            <person name="Baybayan P."/>
            <person name="Concepcion G."/>
            <person name="Jordan M."/>
            <person name="Riva A."/>
            <person name="Barbazuk W."/>
            <person name="Harkins T."/>
        </authorList>
    </citation>
    <scope>NUCLEOTIDE SEQUENCE [LARGE SCALE GENOMIC DNA]</scope>
    <source>
        <strain evidence="3">cv. Jamaican Lion 4</strain>
        <tissue evidence="2">Leaf</tissue>
    </source>
</reference>
<keyword evidence="3" id="KW-1185">Reference proteome</keyword>
<name>A0A7J6H598_CANSA</name>
<evidence type="ECO:0000313" key="2">
    <source>
        <dbReference type="EMBL" id="KAF4390466.1"/>
    </source>
</evidence>
<comment type="caution">
    <text evidence="2">The sequence shown here is derived from an EMBL/GenBank/DDBJ whole genome shotgun (WGS) entry which is preliminary data.</text>
</comment>
<evidence type="ECO:0000313" key="3">
    <source>
        <dbReference type="Proteomes" id="UP000583929"/>
    </source>
</evidence>
<gene>
    <name evidence="2" type="ORF">G4B88_024472</name>
</gene>
<evidence type="ECO:0000259" key="1">
    <source>
        <dbReference type="Pfam" id="PF05641"/>
    </source>
</evidence>